<feature type="region of interest" description="Disordered" evidence="1">
    <location>
        <begin position="27"/>
        <end position="60"/>
    </location>
</feature>
<dbReference type="Proteomes" id="UP000479710">
    <property type="component" value="Unassembled WGS sequence"/>
</dbReference>
<dbReference type="AlphaFoldDB" id="A0A6G1D1A5"/>
<dbReference type="EMBL" id="SPHZ02000007">
    <property type="protein sequence ID" value="KAF0906468.1"/>
    <property type="molecule type" value="Genomic_DNA"/>
</dbReference>
<organism evidence="2 3">
    <name type="scientific">Oryza meyeriana var. granulata</name>
    <dbReference type="NCBI Taxonomy" id="110450"/>
    <lineage>
        <taxon>Eukaryota</taxon>
        <taxon>Viridiplantae</taxon>
        <taxon>Streptophyta</taxon>
        <taxon>Embryophyta</taxon>
        <taxon>Tracheophyta</taxon>
        <taxon>Spermatophyta</taxon>
        <taxon>Magnoliopsida</taxon>
        <taxon>Liliopsida</taxon>
        <taxon>Poales</taxon>
        <taxon>Poaceae</taxon>
        <taxon>BOP clade</taxon>
        <taxon>Oryzoideae</taxon>
        <taxon>Oryzeae</taxon>
        <taxon>Oryzinae</taxon>
        <taxon>Oryza</taxon>
        <taxon>Oryza meyeriana</taxon>
    </lineage>
</organism>
<keyword evidence="3" id="KW-1185">Reference proteome</keyword>
<feature type="compositionally biased region" description="Basic and acidic residues" evidence="1">
    <location>
        <begin position="42"/>
        <end position="60"/>
    </location>
</feature>
<evidence type="ECO:0000313" key="2">
    <source>
        <dbReference type="EMBL" id="KAF0906468.1"/>
    </source>
</evidence>
<gene>
    <name evidence="2" type="ORF">E2562_011461</name>
</gene>
<evidence type="ECO:0000256" key="1">
    <source>
        <dbReference type="SAM" id="MobiDB-lite"/>
    </source>
</evidence>
<name>A0A6G1D1A5_9ORYZ</name>
<accession>A0A6G1D1A5</accession>
<sequence length="85" mass="9334">MLANPDWAAPHGVFLLILTQEDSKDVAHAAAREPDYGSTKPSVEHPAKGRDQTWNRRINGDGCDKRVLVACRGVVDIKGNRTAMH</sequence>
<reference evidence="2 3" key="1">
    <citation type="submission" date="2019-11" db="EMBL/GenBank/DDBJ databases">
        <title>Whole genome sequence of Oryza granulata.</title>
        <authorList>
            <person name="Li W."/>
        </authorList>
    </citation>
    <scope>NUCLEOTIDE SEQUENCE [LARGE SCALE GENOMIC DNA]</scope>
    <source>
        <strain evidence="3">cv. Menghai</strain>
        <tissue evidence="2">Leaf</tissue>
    </source>
</reference>
<proteinExistence type="predicted"/>
<protein>
    <submittedName>
        <fullName evidence="2">Uncharacterized protein</fullName>
    </submittedName>
</protein>
<evidence type="ECO:0000313" key="3">
    <source>
        <dbReference type="Proteomes" id="UP000479710"/>
    </source>
</evidence>
<comment type="caution">
    <text evidence="2">The sequence shown here is derived from an EMBL/GenBank/DDBJ whole genome shotgun (WGS) entry which is preliminary data.</text>
</comment>